<reference evidence="2 3" key="1">
    <citation type="submission" date="2024-09" db="EMBL/GenBank/DDBJ databases">
        <title>Floridaenema gen nov. (Aerosakkonemataceae, Aerosakkonematales ord. nov., Cyanobacteria) from benthic tropical and subtropical fresh waters, with the description of four new species.</title>
        <authorList>
            <person name="Moretto J.A."/>
            <person name="Berthold D.E."/>
            <person name="Lefler F.W."/>
            <person name="Huang I.-S."/>
            <person name="Laughinghouse H. IV."/>
        </authorList>
    </citation>
    <scope>NUCLEOTIDE SEQUENCE [LARGE SCALE GENOMIC DNA]</scope>
    <source>
        <strain evidence="2 3">BLCC-F154</strain>
    </source>
</reference>
<evidence type="ECO:0000313" key="3">
    <source>
        <dbReference type="Proteomes" id="UP001576776"/>
    </source>
</evidence>
<comment type="caution">
    <text evidence="2">The sequence shown here is derived from an EMBL/GenBank/DDBJ whole genome shotgun (WGS) entry which is preliminary data.</text>
</comment>
<proteinExistence type="predicted"/>
<accession>A0ABV4YH07</accession>
<evidence type="ECO:0000313" key="2">
    <source>
        <dbReference type="EMBL" id="MFB2937953.1"/>
    </source>
</evidence>
<keyword evidence="1" id="KW-0472">Membrane</keyword>
<protein>
    <recommendedName>
        <fullName evidence="4">Glucose-inhibited division protein A</fullName>
    </recommendedName>
</protein>
<feature type="transmembrane region" description="Helical" evidence="1">
    <location>
        <begin position="6"/>
        <end position="25"/>
    </location>
</feature>
<dbReference type="Proteomes" id="UP001576776">
    <property type="component" value="Unassembled WGS sequence"/>
</dbReference>
<keyword evidence="3" id="KW-1185">Reference proteome</keyword>
<dbReference type="RefSeq" id="WP_413259438.1">
    <property type="nucleotide sequence ID" value="NZ_JBHFNS010000080.1"/>
</dbReference>
<evidence type="ECO:0008006" key="4">
    <source>
        <dbReference type="Google" id="ProtNLM"/>
    </source>
</evidence>
<sequence length="48" mass="5360">MDRGKIVAIITGIISLILAIGYLLLVQLLDFRGEMIPAPVSMFNWGIW</sequence>
<evidence type="ECO:0000256" key="1">
    <source>
        <dbReference type="SAM" id="Phobius"/>
    </source>
</evidence>
<gene>
    <name evidence="2" type="ORF">ACE1B6_22110</name>
</gene>
<name>A0ABV4YH07_9CYAN</name>
<keyword evidence="1" id="KW-1133">Transmembrane helix</keyword>
<organism evidence="2 3">
    <name type="scientific">Floridaenema fluviatile BLCC-F154</name>
    <dbReference type="NCBI Taxonomy" id="3153640"/>
    <lineage>
        <taxon>Bacteria</taxon>
        <taxon>Bacillati</taxon>
        <taxon>Cyanobacteriota</taxon>
        <taxon>Cyanophyceae</taxon>
        <taxon>Oscillatoriophycideae</taxon>
        <taxon>Aerosakkonematales</taxon>
        <taxon>Aerosakkonemataceae</taxon>
        <taxon>Floridanema</taxon>
        <taxon>Floridanema fluviatile</taxon>
    </lineage>
</organism>
<keyword evidence="1" id="KW-0812">Transmembrane</keyword>
<dbReference type="EMBL" id="JBHFNS010000080">
    <property type="protein sequence ID" value="MFB2937953.1"/>
    <property type="molecule type" value="Genomic_DNA"/>
</dbReference>